<proteinExistence type="predicted"/>
<dbReference type="InterPro" id="IPR036265">
    <property type="entry name" value="HIT-like_sf"/>
</dbReference>
<evidence type="ECO:0000313" key="1">
    <source>
        <dbReference type="EMBL" id="OIP85148.1"/>
    </source>
</evidence>
<dbReference type="SUPFAM" id="SSF54197">
    <property type="entry name" value="HIT-like"/>
    <property type="match status" value="1"/>
</dbReference>
<evidence type="ECO:0000313" key="2">
    <source>
        <dbReference type="Proteomes" id="UP000183758"/>
    </source>
</evidence>
<gene>
    <name evidence="1" type="ORF">AUK04_01580</name>
</gene>
<dbReference type="Gene3D" id="3.30.428.10">
    <property type="entry name" value="HIT-like"/>
    <property type="match status" value="1"/>
</dbReference>
<accession>A0A1J5HKI5</accession>
<reference evidence="1 2" key="1">
    <citation type="journal article" date="2016" name="Environ. Microbiol.">
        <title>Genomic resolution of a cold subsurface aquifer community provides metabolic insights for novel microbes adapted to high CO concentrations.</title>
        <authorList>
            <person name="Probst A.J."/>
            <person name="Castelle C.J."/>
            <person name="Singh A."/>
            <person name="Brown C.T."/>
            <person name="Anantharaman K."/>
            <person name="Sharon I."/>
            <person name="Hug L.A."/>
            <person name="Burstein D."/>
            <person name="Emerson J.B."/>
            <person name="Thomas B.C."/>
            <person name="Banfield J.F."/>
        </authorList>
    </citation>
    <scope>NUCLEOTIDE SEQUENCE [LARGE SCALE GENOMIC DNA]</scope>
    <source>
        <strain evidence="1">CG2_30_33_16</strain>
    </source>
</reference>
<evidence type="ECO:0008006" key="3">
    <source>
        <dbReference type="Google" id="ProtNLM"/>
    </source>
</evidence>
<dbReference type="Proteomes" id="UP000183758">
    <property type="component" value="Unassembled WGS sequence"/>
</dbReference>
<dbReference type="AlphaFoldDB" id="A0A1J5HKI5"/>
<dbReference type="EMBL" id="MNZM01000036">
    <property type="protein sequence ID" value="OIP85148.1"/>
    <property type="molecule type" value="Genomic_DNA"/>
</dbReference>
<comment type="caution">
    <text evidence="1">The sequence shown here is derived from an EMBL/GenBank/DDBJ whole genome shotgun (WGS) entry which is preliminary data.</text>
</comment>
<sequence>MATEQINKHCVFCHPDTTTNPHFKPFGKADLAQVTLFRTDHIFVKPDLLPGRPDGLHFLMIPKPHQFSFASLPHYQNEVGGLIHRIEKVFGHPFVFFEHGSAAEGGKNQSIYHQHGHLYGNPEEYAILAYMAEVLKRRGVYFKIFGNADKSPIANLTKLYRGHSYLYVQMGRFGLIAHDGTGGFPSQITQKAMSRFYGQEVDWKTIPRESPIAIQHSEMARLSVERIGRLIDHCQQVGVL</sequence>
<organism evidence="1 2">
    <name type="scientific">Candidatus Roizmanbacteria bacterium CG2_30_33_16</name>
    <dbReference type="NCBI Taxonomy" id="1805340"/>
    <lineage>
        <taxon>Bacteria</taxon>
        <taxon>Candidatus Roizmaniibacteriota</taxon>
    </lineage>
</organism>
<name>A0A1J5HKI5_9BACT</name>
<protein>
    <recommendedName>
        <fullName evidence="3">HIT domain-containing protein</fullName>
    </recommendedName>
</protein>